<dbReference type="EMBL" id="JAODUO010000900">
    <property type="protein sequence ID" value="KAK2173120.1"/>
    <property type="molecule type" value="Genomic_DNA"/>
</dbReference>
<dbReference type="Proteomes" id="UP001209878">
    <property type="component" value="Unassembled WGS sequence"/>
</dbReference>
<evidence type="ECO:0000256" key="1">
    <source>
        <dbReference type="SAM" id="MobiDB-lite"/>
    </source>
</evidence>
<evidence type="ECO:0000313" key="2">
    <source>
        <dbReference type="EMBL" id="KAK2173120.1"/>
    </source>
</evidence>
<name>A0AAD9KKZ3_RIDPI</name>
<dbReference type="AlphaFoldDB" id="A0AAD9KKZ3"/>
<protein>
    <submittedName>
        <fullName evidence="2">Uncharacterized protein</fullName>
    </submittedName>
</protein>
<feature type="compositionally biased region" description="Basic and acidic residues" evidence="1">
    <location>
        <begin position="12"/>
        <end position="31"/>
    </location>
</feature>
<feature type="compositionally biased region" description="Basic residues" evidence="1">
    <location>
        <begin position="91"/>
        <end position="102"/>
    </location>
</feature>
<evidence type="ECO:0000313" key="3">
    <source>
        <dbReference type="Proteomes" id="UP001209878"/>
    </source>
</evidence>
<feature type="compositionally biased region" description="Polar residues" evidence="1">
    <location>
        <begin position="35"/>
        <end position="44"/>
    </location>
</feature>
<organism evidence="2 3">
    <name type="scientific">Ridgeia piscesae</name>
    <name type="common">Tubeworm</name>
    <dbReference type="NCBI Taxonomy" id="27915"/>
    <lineage>
        <taxon>Eukaryota</taxon>
        <taxon>Metazoa</taxon>
        <taxon>Spiralia</taxon>
        <taxon>Lophotrochozoa</taxon>
        <taxon>Annelida</taxon>
        <taxon>Polychaeta</taxon>
        <taxon>Sedentaria</taxon>
        <taxon>Canalipalpata</taxon>
        <taxon>Sabellida</taxon>
        <taxon>Siboglinidae</taxon>
        <taxon>Ridgeia</taxon>
    </lineage>
</organism>
<accession>A0AAD9KKZ3</accession>
<comment type="caution">
    <text evidence="2">The sequence shown here is derived from an EMBL/GenBank/DDBJ whole genome shotgun (WGS) entry which is preliminary data.</text>
</comment>
<reference evidence="2" key="1">
    <citation type="journal article" date="2023" name="Mol. Biol. Evol.">
        <title>Third-Generation Sequencing Reveals the Adaptive Role of the Epigenome in Three Deep-Sea Polychaetes.</title>
        <authorList>
            <person name="Perez M."/>
            <person name="Aroh O."/>
            <person name="Sun Y."/>
            <person name="Lan Y."/>
            <person name="Juniper S.K."/>
            <person name="Young C.R."/>
            <person name="Angers B."/>
            <person name="Qian P.Y."/>
        </authorList>
    </citation>
    <scope>NUCLEOTIDE SEQUENCE</scope>
    <source>
        <strain evidence="2">R07B-5</strain>
    </source>
</reference>
<gene>
    <name evidence="2" type="ORF">NP493_901g00051</name>
</gene>
<proteinExistence type="predicted"/>
<sequence>MSRILRATTSVARERQNCSTEDRRIAAESRVRTIHNPSNKTNGNAIAPAAWMSEPPSPETMRAAQVHGQMTSDDFAMRKPQRLESLPPTTKMKRKKSRQQVE</sequence>
<keyword evidence="3" id="KW-1185">Reference proteome</keyword>
<feature type="region of interest" description="Disordered" evidence="1">
    <location>
        <begin position="1"/>
        <end position="102"/>
    </location>
</feature>